<gene>
    <name evidence="1" type="ORF">UFOVP1399_2</name>
</gene>
<reference evidence="1" key="1">
    <citation type="submission" date="2020-05" db="EMBL/GenBank/DDBJ databases">
        <authorList>
            <person name="Chiriac C."/>
            <person name="Salcher M."/>
            <person name="Ghai R."/>
            <person name="Kavagutti S V."/>
        </authorList>
    </citation>
    <scope>NUCLEOTIDE SEQUENCE</scope>
</reference>
<dbReference type="EMBL" id="LR797349">
    <property type="protein sequence ID" value="CAB4204535.1"/>
    <property type="molecule type" value="Genomic_DNA"/>
</dbReference>
<protein>
    <recommendedName>
        <fullName evidence="2">Tail completion protein</fullName>
    </recommendedName>
</protein>
<name>A0A6J5S7Q1_9CAUD</name>
<accession>A0A6J5S7Q1</accession>
<organism evidence="1">
    <name type="scientific">uncultured Caudovirales phage</name>
    <dbReference type="NCBI Taxonomy" id="2100421"/>
    <lineage>
        <taxon>Viruses</taxon>
        <taxon>Duplodnaviria</taxon>
        <taxon>Heunggongvirae</taxon>
        <taxon>Uroviricota</taxon>
        <taxon>Caudoviricetes</taxon>
        <taxon>Peduoviridae</taxon>
        <taxon>Maltschvirus</taxon>
        <taxon>Maltschvirus maltsch</taxon>
    </lineage>
</organism>
<proteinExistence type="predicted"/>
<evidence type="ECO:0008006" key="2">
    <source>
        <dbReference type="Google" id="ProtNLM"/>
    </source>
</evidence>
<evidence type="ECO:0000313" key="1">
    <source>
        <dbReference type="EMBL" id="CAB4204535.1"/>
    </source>
</evidence>
<sequence>MPVTIESQIRTPLANALGGVVASVYNGIPEALIAPAVCLVPDSPYLESTLINGATTKVKINLVVTAVVAYNNNAGALDNLEQLVISILGAMPSGYVVGDVNQPTPIEVGTGKFLIADLAVSTYYTD</sequence>